<dbReference type="InterPro" id="IPR011129">
    <property type="entry name" value="CSD"/>
</dbReference>
<dbReference type="Proteomes" id="UP001168528">
    <property type="component" value="Unassembled WGS sequence"/>
</dbReference>
<proteinExistence type="predicted"/>
<dbReference type="InterPro" id="IPR012156">
    <property type="entry name" value="Cold_shock_CspA"/>
</dbReference>
<evidence type="ECO:0000313" key="5">
    <source>
        <dbReference type="EMBL" id="MDO1445570.1"/>
    </source>
</evidence>
<dbReference type="PIRSF" id="PIRSF002599">
    <property type="entry name" value="Cold_shock_A"/>
    <property type="match status" value="1"/>
</dbReference>
<comment type="subcellular location">
    <subcellularLocation>
        <location evidence="1 3">Cytoplasm</location>
    </subcellularLocation>
</comment>
<dbReference type="Pfam" id="PF00313">
    <property type="entry name" value="CSD"/>
    <property type="match status" value="1"/>
</dbReference>
<dbReference type="Gene3D" id="2.40.50.140">
    <property type="entry name" value="Nucleic acid-binding proteins"/>
    <property type="match status" value="1"/>
</dbReference>
<dbReference type="PRINTS" id="PR00050">
    <property type="entry name" value="COLDSHOCK"/>
</dbReference>
<keyword evidence="6" id="KW-1185">Reference proteome</keyword>
<dbReference type="InterPro" id="IPR012340">
    <property type="entry name" value="NA-bd_OB-fold"/>
</dbReference>
<evidence type="ECO:0000259" key="4">
    <source>
        <dbReference type="PROSITE" id="PS51857"/>
    </source>
</evidence>
<name>A0ABT8R4K5_9BACT</name>
<dbReference type="CDD" id="cd04458">
    <property type="entry name" value="CSP_CDS"/>
    <property type="match status" value="1"/>
</dbReference>
<dbReference type="PROSITE" id="PS00352">
    <property type="entry name" value="CSD_1"/>
    <property type="match status" value="1"/>
</dbReference>
<accession>A0ABT8R4K5</accession>
<evidence type="ECO:0000256" key="1">
    <source>
        <dbReference type="ARBA" id="ARBA00004496"/>
    </source>
</evidence>
<evidence type="ECO:0000313" key="6">
    <source>
        <dbReference type="Proteomes" id="UP001168528"/>
    </source>
</evidence>
<reference evidence="5" key="1">
    <citation type="submission" date="2023-07" db="EMBL/GenBank/DDBJ databases">
        <title>The genome sequence of Rhodocytophaga aerolata KACC 12507.</title>
        <authorList>
            <person name="Zhang X."/>
        </authorList>
    </citation>
    <scope>NUCLEOTIDE SEQUENCE</scope>
    <source>
        <strain evidence="5">KACC 12507</strain>
    </source>
</reference>
<evidence type="ECO:0000256" key="3">
    <source>
        <dbReference type="RuleBase" id="RU000408"/>
    </source>
</evidence>
<dbReference type="InterPro" id="IPR019844">
    <property type="entry name" value="CSD_CS"/>
</dbReference>
<organism evidence="5 6">
    <name type="scientific">Rhodocytophaga aerolata</name>
    <dbReference type="NCBI Taxonomy" id="455078"/>
    <lineage>
        <taxon>Bacteria</taxon>
        <taxon>Pseudomonadati</taxon>
        <taxon>Bacteroidota</taxon>
        <taxon>Cytophagia</taxon>
        <taxon>Cytophagales</taxon>
        <taxon>Rhodocytophagaceae</taxon>
        <taxon>Rhodocytophaga</taxon>
    </lineage>
</organism>
<dbReference type="PANTHER" id="PTHR11544">
    <property type="entry name" value="COLD SHOCK DOMAIN CONTAINING PROTEINS"/>
    <property type="match status" value="1"/>
</dbReference>
<dbReference type="InterPro" id="IPR002059">
    <property type="entry name" value="CSP_DNA-bd"/>
</dbReference>
<dbReference type="SMART" id="SM00357">
    <property type="entry name" value="CSP"/>
    <property type="match status" value="1"/>
</dbReference>
<comment type="caution">
    <text evidence="5">The sequence shown here is derived from an EMBL/GenBank/DDBJ whole genome shotgun (WGS) entry which is preliminary data.</text>
</comment>
<keyword evidence="2" id="KW-0963">Cytoplasm</keyword>
<dbReference type="InterPro" id="IPR050181">
    <property type="entry name" value="Cold_shock_domain"/>
</dbReference>
<sequence length="63" mass="7259">MPQGTVKFFNETKGFGFIVDDETQQDIFVHVSGIQEEIRQNDRVSYKITEDKRGSKAIDVRPL</sequence>
<dbReference type="SUPFAM" id="SSF50249">
    <property type="entry name" value="Nucleic acid-binding proteins"/>
    <property type="match status" value="1"/>
</dbReference>
<dbReference type="RefSeq" id="WP_302036374.1">
    <property type="nucleotide sequence ID" value="NZ_JAUKPO010000002.1"/>
</dbReference>
<protein>
    <submittedName>
        <fullName evidence="5">Cold shock domain-containing protein</fullName>
    </submittedName>
</protein>
<dbReference type="EMBL" id="JAUKPO010000002">
    <property type="protein sequence ID" value="MDO1445570.1"/>
    <property type="molecule type" value="Genomic_DNA"/>
</dbReference>
<gene>
    <name evidence="5" type="ORF">Q0590_04885</name>
</gene>
<feature type="domain" description="CSD" evidence="4">
    <location>
        <begin position="1"/>
        <end position="62"/>
    </location>
</feature>
<dbReference type="PROSITE" id="PS51857">
    <property type="entry name" value="CSD_2"/>
    <property type="match status" value="1"/>
</dbReference>
<evidence type="ECO:0000256" key="2">
    <source>
        <dbReference type="ARBA" id="ARBA00022490"/>
    </source>
</evidence>